<dbReference type="CDD" id="cd08419">
    <property type="entry name" value="PBP2_CbbR_RubisCO_like"/>
    <property type="match status" value="1"/>
</dbReference>
<organism evidence="6 7">
    <name type="scientific">Candidatus Dechloromonas phosphorivorans</name>
    <dbReference type="NCBI Taxonomy" id="2899244"/>
    <lineage>
        <taxon>Bacteria</taxon>
        <taxon>Pseudomonadati</taxon>
        <taxon>Pseudomonadota</taxon>
        <taxon>Betaproteobacteria</taxon>
        <taxon>Rhodocyclales</taxon>
        <taxon>Azonexaceae</taxon>
        <taxon>Dechloromonas</taxon>
    </lineage>
</organism>
<dbReference type="Pfam" id="PF00126">
    <property type="entry name" value="HTH_1"/>
    <property type="match status" value="1"/>
</dbReference>
<dbReference type="EMBL" id="JADJMS010000046">
    <property type="protein sequence ID" value="MBK7416565.1"/>
    <property type="molecule type" value="Genomic_DNA"/>
</dbReference>
<gene>
    <name evidence="6" type="ORF">IPJ38_17205</name>
</gene>
<dbReference type="InterPro" id="IPR000847">
    <property type="entry name" value="LysR_HTH_N"/>
</dbReference>
<dbReference type="InterPro" id="IPR036390">
    <property type="entry name" value="WH_DNA-bd_sf"/>
</dbReference>
<accession>A0A935KBV7</accession>
<evidence type="ECO:0000256" key="2">
    <source>
        <dbReference type="ARBA" id="ARBA00023015"/>
    </source>
</evidence>
<evidence type="ECO:0000256" key="4">
    <source>
        <dbReference type="ARBA" id="ARBA00023163"/>
    </source>
</evidence>
<evidence type="ECO:0000259" key="5">
    <source>
        <dbReference type="PROSITE" id="PS50931"/>
    </source>
</evidence>
<dbReference type="Pfam" id="PF03466">
    <property type="entry name" value="LysR_substrate"/>
    <property type="match status" value="1"/>
</dbReference>
<keyword evidence="4" id="KW-0804">Transcription</keyword>
<evidence type="ECO:0000256" key="1">
    <source>
        <dbReference type="ARBA" id="ARBA00009437"/>
    </source>
</evidence>
<name>A0A935KBV7_9RHOO</name>
<dbReference type="GO" id="GO:0000976">
    <property type="term" value="F:transcription cis-regulatory region binding"/>
    <property type="evidence" value="ECO:0007669"/>
    <property type="project" value="TreeGrafter"/>
</dbReference>
<protein>
    <submittedName>
        <fullName evidence="6">LysR family transcriptional regulator</fullName>
    </submittedName>
</protein>
<keyword evidence="2" id="KW-0805">Transcription regulation</keyword>
<evidence type="ECO:0000313" key="7">
    <source>
        <dbReference type="Proteomes" id="UP000739411"/>
    </source>
</evidence>
<feature type="domain" description="HTH lysR-type" evidence="5">
    <location>
        <begin position="15"/>
        <end position="64"/>
    </location>
</feature>
<comment type="similarity">
    <text evidence="1">Belongs to the LysR transcriptional regulatory family.</text>
</comment>
<dbReference type="SUPFAM" id="SSF53850">
    <property type="entry name" value="Periplasmic binding protein-like II"/>
    <property type="match status" value="1"/>
</dbReference>
<dbReference type="AlphaFoldDB" id="A0A935KBV7"/>
<evidence type="ECO:0000256" key="3">
    <source>
        <dbReference type="ARBA" id="ARBA00023125"/>
    </source>
</evidence>
<dbReference type="SUPFAM" id="SSF46785">
    <property type="entry name" value="Winged helix' DNA-binding domain"/>
    <property type="match status" value="1"/>
</dbReference>
<dbReference type="Gene3D" id="1.10.10.10">
    <property type="entry name" value="Winged helix-like DNA-binding domain superfamily/Winged helix DNA-binding domain"/>
    <property type="match status" value="1"/>
</dbReference>
<evidence type="ECO:0000313" key="6">
    <source>
        <dbReference type="EMBL" id="MBK7416565.1"/>
    </source>
</evidence>
<dbReference type="PROSITE" id="PS50931">
    <property type="entry name" value="HTH_LYSR"/>
    <property type="match status" value="1"/>
</dbReference>
<dbReference type="PANTHER" id="PTHR30126">
    <property type="entry name" value="HTH-TYPE TRANSCRIPTIONAL REGULATOR"/>
    <property type="match status" value="1"/>
</dbReference>
<dbReference type="Proteomes" id="UP000739411">
    <property type="component" value="Unassembled WGS sequence"/>
</dbReference>
<dbReference type="Gene3D" id="3.40.190.290">
    <property type="match status" value="1"/>
</dbReference>
<dbReference type="GO" id="GO:0003700">
    <property type="term" value="F:DNA-binding transcription factor activity"/>
    <property type="evidence" value="ECO:0007669"/>
    <property type="project" value="InterPro"/>
</dbReference>
<dbReference type="PANTHER" id="PTHR30126:SF5">
    <property type="entry name" value="HTH-TYPE TRANSCRIPTIONAL ACTIVATOR CMPR"/>
    <property type="match status" value="1"/>
</dbReference>
<dbReference type="PRINTS" id="PR00039">
    <property type="entry name" value="HTHLYSR"/>
</dbReference>
<proteinExistence type="inferred from homology"/>
<keyword evidence="3" id="KW-0238">DNA-binding</keyword>
<dbReference type="InterPro" id="IPR036388">
    <property type="entry name" value="WH-like_DNA-bd_sf"/>
</dbReference>
<dbReference type="InterPro" id="IPR005119">
    <property type="entry name" value="LysR_subst-bd"/>
</dbReference>
<sequence length="302" mass="33646">MYATSPHYLSPTGNFAAVARLNSFTKAADALHLTQPAVSIQIKQISETIGQPLFEQTGRDIALTPAGEELLKTARSLDDIWNRFESAIDEIKGLKRGKLRVALVTTAKYFLPRMLGAFCKRYPEIDIELEIANREKIVERLRNNQDDLYVMSYPPNDLDIVRLPFLDNEYVVIAPTSHWAVGKQVSLQELANEPFLLREQGSGSRHVIDEHMRDSKTPLKVRLALASNEAIRDLVASGMGLSVLSRHALGNAPKRDGLAVLNVHGFPLKQAWNVVHLSSKILSLPAQAFLDELLNEGLHSPR</sequence>
<comment type="caution">
    <text evidence="6">The sequence shown here is derived from an EMBL/GenBank/DDBJ whole genome shotgun (WGS) entry which is preliminary data.</text>
</comment>
<reference evidence="6 7" key="1">
    <citation type="submission" date="2020-10" db="EMBL/GenBank/DDBJ databases">
        <title>Connecting structure to function with the recovery of over 1000 high-quality activated sludge metagenome-assembled genomes encoding full-length rRNA genes using long-read sequencing.</title>
        <authorList>
            <person name="Singleton C.M."/>
            <person name="Petriglieri F."/>
            <person name="Kristensen J.M."/>
            <person name="Kirkegaard R.H."/>
            <person name="Michaelsen T.Y."/>
            <person name="Andersen M.H."/>
            <person name="Karst S.M."/>
            <person name="Dueholm M.S."/>
            <person name="Nielsen P.H."/>
            <person name="Albertsen M."/>
        </authorList>
    </citation>
    <scope>NUCLEOTIDE SEQUENCE [LARGE SCALE GENOMIC DNA]</scope>
    <source>
        <strain evidence="6">EsbW_18-Q3-R4-48_BATAC.463</strain>
    </source>
</reference>